<keyword evidence="5" id="KW-0813">Transport</keyword>
<accession>A0ABY4CEP9</accession>
<feature type="transmembrane region" description="Helical" evidence="9">
    <location>
        <begin position="109"/>
        <end position="128"/>
    </location>
</feature>
<evidence type="ECO:0000313" key="10">
    <source>
        <dbReference type="EMBL" id="UOF89006.1"/>
    </source>
</evidence>
<evidence type="ECO:0000256" key="8">
    <source>
        <dbReference type="ARBA" id="ARBA00031174"/>
    </source>
</evidence>
<evidence type="ECO:0000256" key="1">
    <source>
        <dbReference type="ARBA" id="ARBA00004141"/>
    </source>
</evidence>
<evidence type="ECO:0000256" key="7">
    <source>
        <dbReference type="ARBA" id="ARBA00023136"/>
    </source>
</evidence>
<dbReference type="InterPro" id="IPR001898">
    <property type="entry name" value="SLC13A/DASS"/>
</dbReference>
<feature type="transmembrane region" description="Helical" evidence="9">
    <location>
        <begin position="72"/>
        <end position="89"/>
    </location>
</feature>
<keyword evidence="11" id="KW-1185">Reference proteome</keyword>
<reference evidence="10" key="1">
    <citation type="submission" date="2021-12" db="EMBL/GenBank/DDBJ databases">
        <title>Alicyclobacillaceae gen. nov., sp. nov., isolated from chalcocite enrichment system.</title>
        <authorList>
            <person name="Jiang Z."/>
        </authorList>
    </citation>
    <scope>NUCLEOTIDE SEQUENCE</scope>
    <source>
        <strain evidence="10">MYW30-H2</strain>
    </source>
</reference>
<evidence type="ECO:0000256" key="2">
    <source>
        <dbReference type="ARBA" id="ARBA00006772"/>
    </source>
</evidence>
<feature type="transmembrane region" description="Helical" evidence="9">
    <location>
        <begin position="140"/>
        <end position="163"/>
    </location>
</feature>
<dbReference type="PANTHER" id="PTHR10283">
    <property type="entry name" value="SOLUTE CARRIER FAMILY 13 MEMBER"/>
    <property type="match status" value="1"/>
</dbReference>
<dbReference type="EMBL" id="CP089291">
    <property type="protein sequence ID" value="UOF89006.1"/>
    <property type="molecule type" value="Genomic_DNA"/>
</dbReference>
<dbReference type="PANTHER" id="PTHR10283:SF82">
    <property type="entry name" value="SOLUTE CARRIER FAMILY 13 MEMBER 2"/>
    <property type="match status" value="1"/>
</dbReference>
<feature type="transmembrane region" description="Helical" evidence="9">
    <location>
        <begin position="318"/>
        <end position="337"/>
    </location>
</feature>
<evidence type="ECO:0000313" key="11">
    <source>
        <dbReference type="Proteomes" id="UP000830167"/>
    </source>
</evidence>
<comment type="similarity">
    <text evidence="2">Belongs to the SLC13A/DASS transporter (TC 2.A.47) family. NADC subfamily.</text>
</comment>
<evidence type="ECO:0000256" key="4">
    <source>
        <dbReference type="ARBA" id="ARBA00022692"/>
    </source>
</evidence>
<keyword evidence="7 9" id="KW-0472">Membrane</keyword>
<feature type="transmembrane region" description="Helical" evidence="9">
    <location>
        <begin position="473"/>
        <end position="495"/>
    </location>
</feature>
<feature type="transmembrane region" description="Helical" evidence="9">
    <location>
        <begin position="199"/>
        <end position="221"/>
    </location>
</feature>
<feature type="transmembrane region" description="Helical" evidence="9">
    <location>
        <begin position="21"/>
        <end position="41"/>
    </location>
</feature>
<feature type="transmembrane region" description="Helical" evidence="9">
    <location>
        <begin position="295"/>
        <end position="312"/>
    </location>
</feature>
<keyword evidence="5" id="KW-0769">Symport</keyword>
<proteinExistence type="inferred from homology"/>
<dbReference type="NCBIfam" id="TIGR00785">
    <property type="entry name" value="dass"/>
    <property type="match status" value="1"/>
</dbReference>
<feature type="transmembrane region" description="Helical" evidence="9">
    <location>
        <begin position="241"/>
        <end position="264"/>
    </location>
</feature>
<sequence length="499" mass="53360">MANSGPMAPGIATIDNKQKQIKIGSILFAFVILFGFLSIPFQHGLKPAGHSLLAVLLFMVVLWVTEAVSYSASSIILIAATAVVVGFTPDGHGHIVGTTAALNMALSGFATGIWVLVACALIIATALGKTGLAQRIGLSVLYVLGTNTRRVYLGLSVMCYIFVLVVPAQAAVAVVMTAICMGIIAEYNIKNNQNFAKGMLLIVAQGSGIAGLGILTSGAPPLQADRFIGLATHHTISWIDWLVYGLPFSIAMFVVLYFLIVWMFPPEMDELEGGRQLLRSKLRDMGPMPAKEKRLLIIMVATIILWATSSIQPIDNSTVAVLAAAAILFPGIGVVSWDEIVKSVNWGTIMLFGAAISLGTYLLKTGAAAWVAKSTIGQLGFEHLPMWLVLILVAFAFGIFSLGFSARTAAVAALVPTVLGFAQNLHVANMNVWGFTLILYYAIQFTAVVPVNDPMAIIAFGSNTFTVKDMLKLSIPLVIISMLLIGLFAMTYWHWLGVI</sequence>
<name>A0ABY4CEP9_9BACL</name>
<evidence type="ECO:0000256" key="6">
    <source>
        <dbReference type="ARBA" id="ARBA00022989"/>
    </source>
</evidence>
<feature type="transmembrane region" description="Helical" evidence="9">
    <location>
        <begin position="384"/>
        <end position="402"/>
    </location>
</feature>
<gene>
    <name evidence="10" type="ORF">LSG31_13840</name>
</gene>
<keyword evidence="4 9" id="KW-0812">Transmembrane</keyword>
<feature type="transmembrane region" description="Helical" evidence="9">
    <location>
        <begin position="349"/>
        <end position="372"/>
    </location>
</feature>
<protein>
    <recommendedName>
        <fullName evidence="3">Sodium-dependent dicarboxylate transporter SdcS</fullName>
    </recommendedName>
    <alternativeName>
        <fullName evidence="8">Na(+)/dicarboxylate symporter</fullName>
    </alternativeName>
</protein>
<organism evidence="10 11">
    <name type="scientific">Fodinisporobacter ferrooxydans</name>
    <dbReference type="NCBI Taxonomy" id="2901836"/>
    <lineage>
        <taxon>Bacteria</taxon>
        <taxon>Bacillati</taxon>
        <taxon>Bacillota</taxon>
        <taxon>Bacilli</taxon>
        <taxon>Bacillales</taxon>
        <taxon>Alicyclobacillaceae</taxon>
        <taxon>Fodinisporobacter</taxon>
    </lineage>
</organism>
<dbReference type="Proteomes" id="UP000830167">
    <property type="component" value="Chromosome"/>
</dbReference>
<comment type="subcellular location">
    <subcellularLocation>
        <location evidence="1">Membrane</location>
        <topology evidence="1">Multi-pass membrane protein</topology>
    </subcellularLocation>
</comment>
<dbReference type="Pfam" id="PF00939">
    <property type="entry name" value="Na_sulph_symp"/>
    <property type="match status" value="1"/>
</dbReference>
<evidence type="ECO:0000256" key="5">
    <source>
        <dbReference type="ARBA" id="ARBA00022847"/>
    </source>
</evidence>
<dbReference type="RefSeq" id="WP_347435688.1">
    <property type="nucleotide sequence ID" value="NZ_CP089291.1"/>
</dbReference>
<evidence type="ECO:0000256" key="3">
    <source>
        <dbReference type="ARBA" id="ARBA00020150"/>
    </source>
</evidence>
<keyword evidence="6 9" id="KW-1133">Transmembrane helix</keyword>
<feature type="transmembrane region" description="Helical" evidence="9">
    <location>
        <begin position="47"/>
        <end position="65"/>
    </location>
</feature>
<feature type="transmembrane region" description="Helical" evidence="9">
    <location>
        <begin position="432"/>
        <end position="452"/>
    </location>
</feature>
<evidence type="ECO:0000256" key="9">
    <source>
        <dbReference type="SAM" id="Phobius"/>
    </source>
</evidence>